<dbReference type="PANTHER" id="PTHR33395">
    <property type="entry name" value="TRANSCRIPTASE, PUTATIVE-RELATED-RELATED"/>
    <property type="match status" value="1"/>
</dbReference>
<dbReference type="AlphaFoldDB" id="A0A074ZDL9"/>
<sequence>MKLLGAVHSTEKERHIQKIRLGFRKFVPKKTGTHSDEPQDAKKDSATSGKKIPTLFKKLTTGDTEDELAFRKMRNRCKSEIRQWIIRKQATILDLARRNKNVLFKYMRHRRRNKPSAFSLRDRNGEPTSDTTVVSEVYREHYALPYSAPASSSHPLLSRRNYEQPLTDLIFTVEDIRQLLHKINPFCAFAPDEVRPRILKETSSTLTNHLHMVFRQLLDEGRLPSAWKEAIVTPIYKTGDREYNAKLQNWGPIIAWQL</sequence>
<dbReference type="PANTHER" id="PTHR33395:SF22">
    <property type="entry name" value="REVERSE TRANSCRIPTASE DOMAIN-CONTAINING PROTEIN"/>
    <property type="match status" value="1"/>
</dbReference>
<reference evidence="2 3" key="1">
    <citation type="submission" date="2013-11" db="EMBL/GenBank/DDBJ databases">
        <title>Opisthorchis viverrini - life in the bile duct.</title>
        <authorList>
            <person name="Young N.D."/>
            <person name="Nagarajan N."/>
            <person name="Lin S.J."/>
            <person name="Korhonen P.K."/>
            <person name="Jex A.R."/>
            <person name="Hall R.S."/>
            <person name="Safavi-Hemami H."/>
            <person name="Kaewkong W."/>
            <person name="Bertrand D."/>
            <person name="Gao S."/>
            <person name="Seet Q."/>
            <person name="Wongkham S."/>
            <person name="Teh B.T."/>
            <person name="Wongkham C."/>
            <person name="Intapan P.M."/>
            <person name="Maleewong W."/>
            <person name="Yang X."/>
            <person name="Hu M."/>
            <person name="Wang Z."/>
            <person name="Hofmann A."/>
            <person name="Sternberg P.W."/>
            <person name="Tan P."/>
            <person name="Wang J."/>
            <person name="Gasser R.B."/>
        </authorList>
    </citation>
    <scope>NUCLEOTIDE SEQUENCE [LARGE SCALE GENOMIC DNA]</scope>
</reference>
<feature type="region of interest" description="Disordered" evidence="1">
    <location>
        <begin position="27"/>
        <end position="49"/>
    </location>
</feature>
<dbReference type="GO" id="GO:0031012">
    <property type="term" value="C:extracellular matrix"/>
    <property type="evidence" value="ECO:0007669"/>
    <property type="project" value="TreeGrafter"/>
</dbReference>
<dbReference type="Proteomes" id="UP000054324">
    <property type="component" value="Unassembled WGS sequence"/>
</dbReference>
<dbReference type="RefSeq" id="XP_009172554.1">
    <property type="nucleotide sequence ID" value="XM_009174290.1"/>
</dbReference>
<dbReference type="KEGG" id="ovi:T265_08478"/>
<accession>A0A074ZDL9</accession>
<organism evidence="2 3">
    <name type="scientific">Opisthorchis viverrini</name>
    <name type="common">Southeast Asian liver fluke</name>
    <dbReference type="NCBI Taxonomy" id="6198"/>
    <lineage>
        <taxon>Eukaryota</taxon>
        <taxon>Metazoa</taxon>
        <taxon>Spiralia</taxon>
        <taxon>Lophotrochozoa</taxon>
        <taxon>Platyhelminthes</taxon>
        <taxon>Trematoda</taxon>
        <taxon>Digenea</taxon>
        <taxon>Opisthorchiida</taxon>
        <taxon>Opisthorchiata</taxon>
        <taxon>Opisthorchiidae</taxon>
        <taxon>Opisthorchis</taxon>
    </lineage>
</organism>
<dbReference type="CTD" id="20322657"/>
<dbReference type="STRING" id="6198.A0A074ZDL9"/>
<dbReference type="OrthoDB" id="5959102at2759"/>
<proteinExistence type="predicted"/>
<name>A0A074ZDL9_OPIVI</name>
<feature type="compositionally biased region" description="Basic and acidic residues" evidence="1">
    <location>
        <begin position="33"/>
        <end position="45"/>
    </location>
</feature>
<evidence type="ECO:0008006" key="4">
    <source>
        <dbReference type="Google" id="ProtNLM"/>
    </source>
</evidence>
<dbReference type="GO" id="GO:0061343">
    <property type="term" value="P:cell adhesion involved in heart morphogenesis"/>
    <property type="evidence" value="ECO:0007669"/>
    <property type="project" value="TreeGrafter"/>
</dbReference>
<gene>
    <name evidence="2" type="ORF">T265_08478</name>
</gene>
<dbReference type="GO" id="GO:0007508">
    <property type="term" value="P:larval heart development"/>
    <property type="evidence" value="ECO:0007669"/>
    <property type="project" value="TreeGrafter"/>
</dbReference>
<dbReference type="EMBL" id="KL596839">
    <property type="protein sequence ID" value="KER23712.1"/>
    <property type="molecule type" value="Genomic_DNA"/>
</dbReference>
<keyword evidence="3" id="KW-1185">Reference proteome</keyword>
<dbReference type="GeneID" id="20322657"/>
<evidence type="ECO:0000313" key="2">
    <source>
        <dbReference type="EMBL" id="KER23712.1"/>
    </source>
</evidence>
<protein>
    <recommendedName>
        <fullName evidence="4">Reverse transcriptase domain-containing protein</fullName>
    </recommendedName>
</protein>
<evidence type="ECO:0000313" key="3">
    <source>
        <dbReference type="Proteomes" id="UP000054324"/>
    </source>
</evidence>
<evidence type="ECO:0000256" key="1">
    <source>
        <dbReference type="SAM" id="MobiDB-lite"/>
    </source>
</evidence>